<evidence type="ECO:0000256" key="7">
    <source>
        <dbReference type="SAM" id="Phobius"/>
    </source>
</evidence>
<accession>A0A7Y3W5B6</accession>
<dbReference type="AlphaFoldDB" id="A0A7Y3W5B6"/>
<evidence type="ECO:0000256" key="4">
    <source>
        <dbReference type="ARBA" id="ARBA00023054"/>
    </source>
</evidence>
<dbReference type="Pfam" id="PF02646">
    <property type="entry name" value="RmuC"/>
    <property type="match status" value="1"/>
</dbReference>
<dbReference type="RefSeq" id="WP_173198107.1">
    <property type="nucleotide sequence ID" value="NZ_JABFCX010000002.1"/>
</dbReference>
<dbReference type="Proteomes" id="UP000536835">
    <property type="component" value="Unassembled WGS sequence"/>
</dbReference>
<feature type="region of interest" description="Disordered" evidence="6">
    <location>
        <begin position="602"/>
        <end position="623"/>
    </location>
</feature>
<comment type="caution">
    <text evidence="8">The sequence shown here is derived from an EMBL/GenBank/DDBJ whole genome shotgun (WGS) entry which is preliminary data.</text>
</comment>
<evidence type="ECO:0000313" key="8">
    <source>
        <dbReference type="EMBL" id="NNU16132.1"/>
    </source>
</evidence>
<feature type="compositionally biased region" description="Basic and acidic residues" evidence="6">
    <location>
        <begin position="151"/>
        <end position="161"/>
    </location>
</feature>
<dbReference type="InterPro" id="IPR003798">
    <property type="entry name" value="DNA_recombination_RmuC"/>
</dbReference>
<keyword evidence="7" id="KW-1133">Transmembrane helix</keyword>
<feature type="region of interest" description="Disordered" evidence="6">
    <location>
        <begin position="100"/>
        <end position="122"/>
    </location>
</feature>
<evidence type="ECO:0000256" key="3">
    <source>
        <dbReference type="ARBA" id="ARBA00021840"/>
    </source>
</evidence>
<dbReference type="PANTHER" id="PTHR30563:SF0">
    <property type="entry name" value="DNA RECOMBINATION PROTEIN RMUC"/>
    <property type="match status" value="1"/>
</dbReference>
<dbReference type="GO" id="GO:0006310">
    <property type="term" value="P:DNA recombination"/>
    <property type="evidence" value="ECO:0007669"/>
    <property type="project" value="UniProtKB-KW"/>
</dbReference>
<dbReference type="EMBL" id="JABFCX010000002">
    <property type="protein sequence ID" value="NNU16132.1"/>
    <property type="molecule type" value="Genomic_DNA"/>
</dbReference>
<feature type="transmembrane region" description="Helical" evidence="7">
    <location>
        <begin position="43"/>
        <end position="64"/>
    </location>
</feature>
<keyword evidence="7" id="KW-0472">Membrane</keyword>
<dbReference type="PANTHER" id="PTHR30563">
    <property type="entry name" value="DNA RECOMBINATION PROTEIN RMUC"/>
    <property type="match status" value="1"/>
</dbReference>
<evidence type="ECO:0000256" key="6">
    <source>
        <dbReference type="SAM" id="MobiDB-lite"/>
    </source>
</evidence>
<gene>
    <name evidence="8" type="primary">rmuC</name>
    <name evidence="8" type="ORF">HK107_07330</name>
</gene>
<reference evidence="8 9" key="1">
    <citation type="submission" date="2020-05" db="EMBL/GenBank/DDBJ databases">
        <title>Parvularcula mediterraneae sp. nov., isolated from polypropylene straw from shallow seawater of the seashore of Laganas in Zakynthos island, Greece.</title>
        <authorList>
            <person name="Szabo I."/>
            <person name="Al-Omari J."/>
            <person name="Rado J."/>
            <person name="Szerdahelyi G.S."/>
        </authorList>
    </citation>
    <scope>NUCLEOTIDE SEQUENCE [LARGE SCALE GENOMIC DNA]</scope>
    <source>
        <strain evidence="8 9">ZS-1/3</strain>
    </source>
</reference>
<evidence type="ECO:0000256" key="5">
    <source>
        <dbReference type="ARBA" id="ARBA00023172"/>
    </source>
</evidence>
<feature type="compositionally biased region" description="Basic and acidic residues" evidence="6">
    <location>
        <begin position="649"/>
        <end position="663"/>
    </location>
</feature>
<protein>
    <recommendedName>
        <fullName evidence="3">DNA recombination protein RmuC homolog</fullName>
    </recommendedName>
</protein>
<feature type="region of interest" description="Disordered" evidence="6">
    <location>
        <begin position="638"/>
        <end position="663"/>
    </location>
</feature>
<name>A0A7Y3W5B6_9PROT</name>
<sequence>MARFVNLVPGRTADIRVDEELEDVEGVLEQLTGASEAMSTSDMILYGILGILLLGVIIALVIVYGRINRNKDMYEDGEELFDQRFDVGNDTFDERDDFSSIRITRDQPSEPGPLLSQDDPFETVDDDLFAGEPAENVVPLRQAEPEPEMEPMQRAEPEVRSEPMPMAASGDMGRDFEQTQPRFSSQETERQQPAFEPRQMAGRYDDDDQPFVAPFIRDYIEESERRQHARLDDLRDDVRRQLSGIREEQSSRLDLFLNSIDRKLNRNGLTRSDDEDGASTRRRIDSLSTVVDRMNDALERQGERLADLTRSFEERISEMSPVRSDVRSVHDDILGFRRDVEQNTTAIGQIRDNFDSLKEDFGRMERSFFERASTDQSVTMRLSEVVRGTLDDDDYQLNAKLSNGQTADCLIILRGGRSRIAVDGSFPIECFNRLPSRDAVRRNMPQAKASEDEFRRTVLRSIFNTADRNIVAGETADSAILFLPSEAAYTILHDRFPDLVRDSHRARVWLTSPSTLMGTLNLLHNVLPASDEHEPADVEEHDFEAEGPYYASPYDEQPRAEPSIRSRRASDPDAERASDIEERLRALREEEQALAEELVRRRDTGQRRYRAKPATRREEAVDDFESRLERFSFDIEDDRVSFESEDDDDSRRSFKGPREDDLR</sequence>
<comment type="similarity">
    <text evidence="2">Belongs to the RmuC family.</text>
</comment>
<proteinExistence type="inferred from homology"/>
<comment type="function">
    <text evidence="1">Involved in DNA recombination.</text>
</comment>
<evidence type="ECO:0000256" key="1">
    <source>
        <dbReference type="ARBA" id="ARBA00003416"/>
    </source>
</evidence>
<feature type="region of interest" description="Disordered" evidence="6">
    <location>
        <begin position="142"/>
        <end position="210"/>
    </location>
</feature>
<keyword evidence="5" id="KW-0233">DNA recombination</keyword>
<evidence type="ECO:0000313" key="9">
    <source>
        <dbReference type="Proteomes" id="UP000536835"/>
    </source>
</evidence>
<evidence type="ECO:0000256" key="2">
    <source>
        <dbReference type="ARBA" id="ARBA00009840"/>
    </source>
</evidence>
<keyword evidence="4" id="KW-0175">Coiled coil</keyword>
<keyword evidence="7" id="KW-0812">Transmembrane</keyword>
<feature type="compositionally biased region" description="Basic and acidic residues" evidence="6">
    <location>
        <begin position="556"/>
        <end position="577"/>
    </location>
</feature>
<keyword evidence="9" id="KW-1185">Reference proteome</keyword>
<organism evidence="8 9">
    <name type="scientific">Parvularcula mediterranea</name>
    <dbReference type="NCBI Taxonomy" id="2732508"/>
    <lineage>
        <taxon>Bacteria</taxon>
        <taxon>Pseudomonadati</taxon>
        <taxon>Pseudomonadota</taxon>
        <taxon>Alphaproteobacteria</taxon>
        <taxon>Parvularculales</taxon>
        <taxon>Parvularculaceae</taxon>
        <taxon>Parvularcula</taxon>
    </lineage>
</organism>
<feature type="region of interest" description="Disordered" evidence="6">
    <location>
        <begin position="548"/>
        <end position="577"/>
    </location>
</feature>